<dbReference type="PROSITE" id="PS50041">
    <property type="entry name" value="C_TYPE_LECTIN_2"/>
    <property type="match status" value="1"/>
</dbReference>
<evidence type="ECO:0000313" key="4">
    <source>
        <dbReference type="Proteomes" id="UP000596742"/>
    </source>
</evidence>
<dbReference type="Pfam" id="PF00059">
    <property type="entry name" value="Lectin_C"/>
    <property type="match status" value="1"/>
</dbReference>
<comment type="caution">
    <text evidence="3">The sequence shown here is derived from an EMBL/GenBank/DDBJ whole genome shotgun (WGS) entry which is preliminary data.</text>
</comment>
<dbReference type="InterPro" id="IPR016187">
    <property type="entry name" value="CTDL_fold"/>
</dbReference>
<feature type="domain" description="C-type lectin" evidence="2">
    <location>
        <begin position="38"/>
        <end position="154"/>
    </location>
</feature>
<keyword evidence="4" id="KW-1185">Reference proteome</keyword>
<gene>
    <name evidence="3" type="ORF">MGAL_10B019155</name>
</gene>
<dbReference type="CDD" id="cd00037">
    <property type="entry name" value="CLECT"/>
    <property type="match status" value="1"/>
</dbReference>
<reference evidence="3" key="1">
    <citation type="submission" date="2018-11" db="EMBL/GenBank/DDBJ databases">
        <authorList>
            <person name="Alioto T."/>
            <person name="Alioto T."/>
        </authorList>
    </citation>
    <scope>NUCLEOTIDE SEQUENCE</scope>
</reference>
<organism evidence="3 4">
    <name type="scientific">Mytilus galloprovincialis</name>
    <name type="common">Mediterranean mussel</name>
    <dbReference type="NCBI Taxonomy" id="29158"/>
    <lineage>
        <taxon>Eukaryota</taxon>
        <taxon>Metazoa</taxon>
        <taxon>Spiralia</taxon>
        <taxon>Lophotrochozoa</taxon>
        <taxon>Mollusca</taxon>
        <taxon>Bivalvia</taxon>
        <taxon>Autobranchia</taxon>
        <taxon>Pteriomorphia</taxon>
        <taxon>Mytilida</taxon>
        <taxon>Mytiloidea</taxon>
        <taxon>Mytilidae</taxon>
        <taxon>Mytilinae</taxon>
        <taxon>Mytilus</taxon>
    </lineage>
</organism>
<evidence type="ECO:0000313" key="3">
    <source>
        <dbReference type="EMBL" id="VDI25289.1"/>
    </source>
</evidence>
<protein>
    <recommendedName>
        <fullName evidence="2">C-type lectin domain-containing protein</fullName>
    </recommendedName>
</protein>
<dbReference type="InterPro" id="IPR001304">
    <property type="entry name" value="C-type_lectin-like"/>
</dbReference>
<dbReference type="PROSITE" id="PS00615">
    <property type="entry name" value="C_TYPE_LECTIN_1"/>
    <property type="match status" value="1"/>
</dbReference>
<keyword evidence="1" id="KW-1015">Disulfide bond</keyword>
<dbReference type="SMART" id="SM00034">
    <property type="entry name" value="CLECT"/>
    <property type="match status" value="1"/>
</dbReference>
<dbReference type="OrthoDB" id="6285913at2759"/>
<dbReference type="Proteomes" id="UP000596742">
    <property type="component" value="Unassembled WGS sequence"/>
</dbReference>
<evidence type="ECO:0000256" key="1">
    <source>
        <dbReference type="ARBA" id="ARBA00023157"/>
    </source>
</evidence>
<evidence type="ECO:0000259" key="2">
    <source>
        <dbReference type="PROSITE" id="PS50041"/>
    </source>
</evidence>
<dbReference type="AlphaFoldDB" id="A0A8B6DXI9"/>
<dbReference type="InterPro" id="IPR018378">
    <property type="entry name" value="C-type_lectin_CS"/>
</dbReference>
<name>A0A8B6DXI9_MYTGA</name>
<dbReference type="SUPFAM" id="SSF56436">
    <property type="entry name" value="C-type lectin-like"/>
    <property type="match status" value="1"/>
</dbReference>
<dbReference type="PANTHER" id="PTHR22803">
    <property type="entry name" value="MANNOSE, PHOSPHOLIPASE, LECTIN RECEPTOR RELATED"/>
    <property type="match status" value="1"/>
</dbReference>
<dbReference type="InterPro" id="IPR016186">
    <property type="entry name" value="C-type_lectin-like/link_sf"/>
</dbReference>
<dbReference type="InterPro" id="IPR050111">
    <property type="entry name" value="C-type_lectin/snaclec_domain"/>
</dbReference>
<accession>A0A8B6DXI9</accession>
<dbReference type="Gene3D" id="3.10.100.10">
    <property type="entry name" value="Mannose-Binding Protein A, subunit A"/>
    <property type="match status" value="1"/>
</dbReference>
<dbReference type="EMBL" id="UYJE01004133">
    <property type="protein sequence ID" value="VDI25289.1"/>
    <property type="molecule type" value="Genomic_DNA"/>
</dbReference>
<sequence>MISSAMMANSFWMKTVSLISIFVLGNSITTGHCLWVKFKNKQYMLVDEPMTWMDAQSLCNSIDGFLATVSNEEEMRFIKSMTGVSTNIVWLGATDMFTEGRWVWIEDLKPMSYTTWYPGQPNNGKKGNCLIGYHYNEFYWHDTGCYSKNRFICQRSVKRRKN</sequence>
<proteinExistence type="predicted"/>